<dbReference type="EMBL" id="RWJN01000187">
    <property type="protein sequence ID" value="TCD65309.1"/>
    <property type="molecule type" value="Genomic_DNA"/>
</dbReference>
<evidence type="ECO:0000313" key="3">
    <source>
        <dbReference type="EMBL" id="TCD65309.1"/>
    </source>
</evidence>
<organism evidence="3 4">
    <name type="scientific">Steccherinum ochraceum</name>
    <dbReference type="NCBI Taxonomy" id="92696"/>
    <lineage>
        <taxon>Eukaryota</taxon>
        <taxon>Fungi</taxon>
        <taxon>Dikarya</taxon>
        <taxon>Basidiomycota</taxon>
        <taxon>Agaricomycotina</taxon>
        <taxon>Agaricomycetes</taxon>
        <taxon>Polyporales</taxon>
        <taxon>Steccherinaceae</taxon>
        <taxon>Steccherinum</taxon>
    </lineage>
</organism>
<comment type="caution">
    <text evidence="3">The sequence shown here is derived from an EMBL/GenBank/DDBJ whole genome shotgun (WGS) entry which is preliminary data.</text>
</comment>
<feature type="transmembrane region" description="Helical" evidence="2">
    <location>
        <begin position="122"/>
        <end position="141"/>
    </location>
</feature>
<keyword evidence="2" id="KW-0812">Transmembrane</keyword>
<feature type="compositionally biased region" description="Pro residues" evidence="1">
    <location>
        <begin position="476"/>
        <end position="490"/>
    </location>
</feature>
<protein>
    <recommendedName>
        <fullName evidence="5">Transmembrane protein</fullName>
    </recommendedName>
</protein>
<gene>
    <name evidence="3" type="ORF">EIP91_002795</name>
</gene>
<evidence type="ECO:0008006" key="5">
    <source>
        <dbReference type="Google" id="ProtNLM"/>
    </source>
</evidence>
<feature type="compositionally biased region" description="Low complexity" evidence="1">
    <location>
        <begin position="505"/>
        <end position="515"/>
    </location>
</feature>
<feature type="region of interest" description="Disordered" evidence="1">
    <location>
        <begin position="414"/>
        <end position="523"/>
    </location>
</feature>
<evidence type="ECO:0000256" key="1">
    <source>
        <dbReference type="SAM" id="MobiDB-lite"/>
    </source>
</evidence>
<feature type="transmembrane region" description="Helical" evidence="2">
    <location>
        <begin position="79"/>
        <end position="102"/>
    </location>
</feature>
<sequence>MDLSQIPNPLYPLAWVPPDTAKQVEIVRYILVGCSAVIGNINNCHANALAQELTGSFQYIFNTLLFVFRVRGVFYHHRYVVWFFYLMWLAVVASCLIAPFGLDAVALPFSGLCVHTRSKHSAAVGVVCAINDTLVFAFITVKLIMQAHGPGTVTSLLGMLFSGNGMGHVSRVVMQTGQLYYLSVCHFNSQSYSPKLTPPCMISRSATAGITIAGAVVVLSPAVPTQYTDVLIVVNGFMTNIMTTRVYRLLKLRFIDGPATDPSLQVQISALEIRVRSSVVGSSQMDTGTDGEVLRTLQPTPRTCSIAPIAAADEWKLRDLQVICKRPFCDFTDDLYDNTISVTSIYSTSQTFIMRFTTTFVALIFFACTSTLATPVRTLPVRDVEAVYARDTVPLLVFRDVIDALNARDHEFEHQMRKRLSAPQSSSRSIGEGAFINSDHPPTTNGEHPPVNGGTPPATNGERTPVNGGSTGFGSPSPPPPAPPGTPQAPPNTAEPQSPAGPQTNGNGANHVNGNGANGAGHR</sequence>
<keyword evidence="2" id="KW-0472">Membrane</keyword>
<dbReference type="OrthoDB" id="3038990at2759"/>
<reference evidence="3 4" key="1">
    <citation type="submission" date="2018-11" db="EMBL/GenBank/DDBJ databases">
        <title>Genome assembly of Steccherinum ochraceum LE-BIN_3174, the white-rot fungus of the Steccherinaceae family (The Residual Polyporoid clade, Polyporales, Basidiomycota).</title>
        <authorList>
            <person name="Fedorova T.V."/>
            <person name="Glazunova O.A."/>
            <person name="Landesman E.O."/>
            <person name="Moiseenko K.V."/>
            <person name="Psurtseva N.V."/>
            <person name="Savinova O.S."/>
            <person name="Shakhova N.V."/>
            <person name="Tyazhelova T.V."/>
            <person name="Vasina D.V."/>
        </authorList>
    </citation>
    <scope>NUCLEOTIDE SEQUENCE [LARGE SCALE GENOMIC DNA]</scope>
    <source>
        <strain evidence="3 4">LE-BIN_3174</strain>
    </source>
</reference>
<keyword evidence="4" id="KW-1185">Reference proteome</keyword>
<accession>A0A4R0RJX0</accession>
<dbReference type="AlphaFoldDB" id="A0A4R0RJX0"/>
<evidence type="ECO:0000256" key="2">
    <source>
        <dbReference type="SAM" id="Phobius"/>
    </source>
</evidence>
<evidence type="ECO:0000313" key="4">
    <source>
        <dbReference type="Proteomes" id="UP000292702"/>
    </source>
</evidence>
<keyword evidence="2" id="KW-1133">Transmembrane helix</keyword>
<name>A0A4R0RJX0_9APHY</name>
<proteinExistence type="predicted"/>
<dbReference type="Proteomes" id="UP000292702">
    <property type="component" value="Unassembled WGS sequence"/>
</dbReference>
<feature type="transmembrane region" description="Helical" evidence="2">
    <location>
        <begin position="352"/>
        <end position="373"/>
    </location>
</feature>